<dbReference type="Proteomes" id="UP000009877">
    <property type="component" value="Unassembled WGS sequence"/>
</dbReference>
<reference evidence="2 3" key="1">
    <citation type="journal article" date="2014" name="Genome Announc.">
        <title>Draft Genome Sequence of Kocuria palustris PEL.</title>
        <authorList>
            <person name="Sharma G."/>
            <person name="Khatri I."/>
            <person name="Subramanian S."/>
        </authorList>
    </citation>
    <scope>NUCLEOTIDE SEQUENCE [LARGE SCALE GENOMIC DNA]</scope>
    <source>
        <strain evidence="2 3">PEL</strain>
    </source>
</reference>
<accession>M2YF93</accession>
<evidence type="ECO:0000256" key="1">
    <source>
        <dbReference type="SAM" id="MobiDB-lite"/>
    </source>
</evidence>
<comment type="caution">
    <text evidence="2">The sequence shown here is derived from an EMBL/GenBank/DDBJ whole genome shotgun (WGS) entry which is preliminary data.</text>
</comment>
<feature type="compositionally biased region" description="Basic and acidic residues" evidence="1">
    <location>
        <begin position="59"/>
        <end position="77"/>
    </location>
</feature>
<feature type="region of interest" description="Disordered" evidence="1">
    <location>
        <begin position="1"/>
        <end position="77"/>
    </location>
</feature>
<proteinExistence type="predicted"/>
<sequence>MGRAAASIDRPGVFSESGSAGVAGSGAAQAGRARSCGPAGRAAEGQQPGPRWASARQRPSADKTTERIREGRSSPPI</sequence>
<dbReference type="EMBL" id="ANHZ02000004">
    <property type="protein sequence ID" value="EME37249.1"/>
    <property type="molecule type" value="Genomic_DNA"/>
</dbReference>
<evidence type="ECO:0000313" key="3">
    <source>
        <dbReference type="Proteomes" id="UP000009877"/>
    </source>
</evidence>
<evidence type="ECO:0000313" key="2">
    <source>
        <dbReference type="EMBL" id="EME37249.1"/>
    </source>
</evidence>
<dbReference type="AlphaFoldDB" id="M2YF93"/>
<gene>
    <name evidence="2" type="ORF">C884_01757</name>
</gene>
<feature type="compositionally biased region" description="Low complexity" evidence="1">
    <location>
        <begin position="15"/>
        <end position="37"/>
    </location>
</feature>
<protein>
    <submittedName>
        <fullName evidence="2">Uncharacterized protein</fullName>
    </submittedName>
</protein>
<keyword evidence="3" id="KW-1185">Reference proteome</keyword>
<organism evidence="2 3">
    <name type="scientific">Kocuria palustris PEL</name>
    <dbReference type="NCBI Taxonomy" id="1236550"/>
    <lineage>
        <taxon>Bacteria</taxon>
        <taxon>Bacillati</taxon>
        <taxon>Actinomycetota</taxon>
        <taxon>Actinomycetes</taxon>
        <taxon>Micrococcales</taxon>
        <taxon>Micrococcaceae</taxon>
        <taxon>Kocuria</taxon>
    </lineage>
</organism>
<name>M2YF93_9MICC</name>